<evidence type="ECO:0000313" key="2">
    <source>
        <dbReference type="EMBL" id="GAI76209.1"/>
    </source>
</evidence>
<dbReference type="AlphaFoldDB" id="X1T866"/>
<accession>X1T866</accession>
<evidence type="ECO:0000256" key="1">
    <source>
        <dbReference type="SAM" id="MobiDB-lite"/>
    </source>
</evidence>
<name>X1T866_9ZZZZ</name>
<sequence>MESLQAALGQGFGLAARLGIRVFRTAVFNALFLLDEEDLVLAIDEDVDLLGLFLIYAPQHVQMARQFAGRVGKGFERKITKENSLRWVKEECDRKGTRHYDVIVNLPEDAPPPAEGIYLPKGYDKERVKWFWGNVQRLLNYVLYGKIPRVTKRWGVEHLKWLAQQEKGKKDISGLLNKGHKESNARRSQEEKQD</sequence>
<organism evidence="2">
    <name type="scientific">marine sediment metagenome</name>
    <dbReference type="NCBI Taxonomy" id="412755"/>
    <lineage>
        <taxon>unclassified sequences</taxon>
        <taxon>metagenomes</taxon>
        <taxon>ecological metagenomes</taxon>
    </lineage>
</organism>
<reference evidence="2" key="1">
    <citation type="journal article" date="2014" name="Front. Microbiol.">
        <title>High frequency of phylogenetically diverse reductive dehalogenase-homologous genes in deep subseafloor sedimentary metagenomes.</title>
        <authorList>
            <person name="Kawai M."/>
            <person name="Futagami T."/>
            <person name="Toyoda A."/>
            <person name="Takaki Y."/>
            <person name="Nishi S."/>
            <person name="Hori S."/>
            <person name="Arai W."/>
            <person name="Tsubouchi T."/>
            <person name="Morono Y."/>
            <person name="Uchiyama I."/>
            <person name="Ito T."/>
            <person name="Fujiyama A."/>
            <person name="Inagaki F."/>
            <person name="Takami H."/>
        </authorList>
    </citation>
    <scope>NUCLEOTIDE SEQUENCE</scope>
    <source>
        <strain evidence="2">Expedition CK06-06</strain>
    </source>
</reference>
<dbReference type="EMBL" id="BARW01009101">
    <property type="protein sequence ID" value="GAI76209.1"/>
    <property type="molecule type" value="Genomic_DNA"/>
</dbReference>
<protein>
    <submittedName>
        <fullName evidence="2">Uncharacterized protein</fullName>
    </submittedName>
</protein>
<gene>
    <name evidence="2" type="ORF">S12H4_18432</name>
</gene>
<feature type="compositionally biased region" description="Basic and acidic residues" evidence="1">
    <location>
        <begin position="179"/>
        <end position="194"/>
    </location>
</feature>
<feature type="region of interest" description="Disordered" evidence="1">
    <location>
        <begin position="172"/>
        <end position="194"/>
    </location>
</feature>
<comment type="caution">
    <text evidence="2">The sequence shown here is derived from an EMBL/GenBank/DDBJ whole genome shotgun (WGS) entry which is preliminary data.</text>
</comment>
<proteinExistence type="predicted"/>